<sequence>MEDEPSPEDERLLRLEKELHEAAKRNDTRAALALLKSKVHVNARDSVNRAALHWASARGHELTVQTLIHYNAIVDLEDKFGMTPAMYSAWFGHIRILQMLVNAGATVTHENSTGQGLLHCAAARGHLDIINYILGDLEEMPLDKMDKLSKTPFLLAAENGRLPVVQCFLGRGCDITLTDQDGKTALHLAAEGGHYQCVEALLDCSLSALCDKGYSALHCAVEQGHGEICRLLLQSGSHLNSSTKVAPLHLAVINNFPHIVLSCIEAGCDLNVTDLNEQTALHIAVEMRRLVIVELLLVANVNIYLKDKQNKTPLDVAVRGYYANIVDMIIKAERFYRWRQDIDPQQASQIELDFTLDHAQEPKHVRSVLWQLATKYLPPGGWKKLANYWQFPAQHVKAIEAQWTGNKSYKEHGYRMLLVWLHGISAEGKHPIKCLYESLVETGNRVLAEKVRKKANEDESIKKCPLM</sequence>
<reference evidence="10" key="1">
    <citation type="submission" date="2022-02" db="EMBL/GenBank/DDBJ databases">
        <title>Atlantic sturgeon de novo genome assembly.</title>
        <authorList>
            <person name="Stock M."/>
            <person name="Klopp C."/>
            <person name="Guiguen Y."/>
            <person name="Cabau C."/>
            <person name="Parinello H."/>
            <person name="Santidrian Yebra-Pimentel E."/>
            <person name="Kuhl H."/>
            <person name="Dirks R.P."/>
            <person name="Guessner J."/>
            <person name="Wuertz S."/>
            <person name="Du K."/>
            <person name="Schartl M."/>
        </authorList>
    </citation>
    <scope>NUCLEOTIDE SEQUENCE</scope>
    <source>
        <strain evidence="10">STURGEONOMICS-FGT-2020</strain>
        <tissue evidence="10">Whole blood</tissue>
    </source>
</reference>
<keyword evidence="1" id="KW-0813">Transport</keyword>
<feature type="domain" description="Death" evidence="9">
    <location>
        <begin position="382"/>
        <end position="455"/>
    </location>
</feature>
<dbReference type="InterPro" id="IPR036770">
    <property type="entry name" value="Ankyrin_rpt-contain_sf"/>
</dbReference>
<keyword evidence="11" id="KW-1185">Reference proteome</keyword>
<evidence type="ECO:0000256" key="4">
    <source>
        <dbReference type="ARBA" id="ARBA00023043"/>
    </source>
</evidence>
<dbReference type="SUPFAM" id="SSF48403">
    <property type="entry name" value="Ankyrin repeat"/>
    <property type="match status" value="1"/>
</dbReference>
<dbReference type="GO" id="GO:0007165">
    <property type="term" value="P:signal transduction"/>
    <property type="evidence" value="ECO:0007669"/>
    <property type="project" value="InterPro"/>
</dbReference>
<feature type="repeat" description="ANK" evidence="8">
    <location>
        <begin position="47"/>
        <end position="79"/>
    </location>
</feature>
<dbReference type="InterPro" id="IPR002110">
    <property type="entry name" value="Ankyrin_rpt"/>
</dbReference>
<keyword evidence="7" id="KW-0407">Ion channel</keyword>
<feature type="repeat" description="ANK" evidence="8">
    <location>
        <begin position="80"/>
        <end position="112"/>
    </location>
</feature>
<evidence type="ECO:0000256" key="2">
    <source>
        <dbReference type="ARBA" id="ARBA00022606"/>
    </source>
</evidence>
<dbReference type="PROSITE" id="PS50088">
    <property type="entry name" value="ANK_REPEAT"/>
    <property type="match status" value="6"/>
</dbReference>
<keyword evidence="5" id="KW-0406">Ion transport</keyword>
<dbReference type="Gene3D" id="1.10.533.10">
    <property type="entry name" value="Death Domain, Fas"/>
    <property type="match status" value="1"/>
</dbReference>
<dbReference type="AlphaFoldDB" id="A0AAD8CPZ0"/>
<keyword evidence="6" id="KW-0325">Glycoprotein</keyword>
<name>A0AAD8CPZ0_ACIOX</name>
<accession>A0AAD8CPZ0</accession>
<dbReference type="InterPro" id="IPR011029">
    <property type="entry name" value="DEATH-like_dom_sf"/>
</dbReference>
<keyword evidence="3" id="KW-0677">Repeat</keyword>
<feature type="repeat" description="ANK" evidence="8">
    <location>
        <begin position="212"/>
        <end position="244"/>
    </location>
</feature>
<dbReference type="InterPro" id="IPR000488">
    <property type="entry name" value="Death_dom"/>
</dbReference>
<dbReference type="Gene3D" id="1.25.40.20">
    <property type="entry name" value="Ankyrin repeat-containing domain"/>
    <property type="match status" value="3"/>
</dbReference>
<evidence type="ECO:0000256" key="5">
    <source>
        <dbReference type="ARBA" id="ARBA00023065"/>
    </source>
</evidence>
<evidence type="ECO:0000256" key="7">
    <source>
        <dbReference type="ARBA" id="ARBA00023303"/>
    </source>
</evidence>
<dbReference type="PANTHER" id="PTHR47143">
    <property type="entry name" value="TRANSIENT RECEPTOR POTENTIAL CATION CHANNEL PROTEIN PAINLESS"/>
    <property type="match status" value="1"/>
</dbReference>
<organism evidence="10 11">
    <name type="scientific">Acipenser oxyrinchus oxyrinchus</name>
    <dbReference type="NCBI Taxonomy" id="40147"/>
    <lineage>
        <taxon>Eukaryota</taxon>
        <taxon>Metazoa</taxon>
        <taxon>Chordata</taxon>
        <taxon>Craniata</taxon>
        <taxon>Vertebrata</taxon>
        <taxon>Euteleostomi</taxon>
        <taxon>Actinopterygii</taxon>
        <taxon>Chondrostei</taxon>
        <taxon>Acipenseriformes</taxon>
        <taxon>Acipenseridae</taxon>
        <taxon>Acipenser</taxon>
    </lineage>
</organism>
<dbReference type="PANTHER" id="PTHR47143:SF1">
    <property type="entry name" value="ION_TRANS DOMAIN-CONTAINING PROTEIN"/>
    <property type="match status" value="1"/>
</dbReference>
<dbReference type="PROSITE" id="PS50297">
    <property type="entry name" value="ANK_REP_REGION"/>
    <property type="match status" value="3"/>
</dbReference>
<dbReference type="GO" id="GO:0034220">
    <property type="term" value="P:monoatomic ion transmembrane transport"/>
    <property type="evidence" value="ECO:0007669"/>
    <property type="project" value="UniProtKB-KW"/>
</dbReference>
<dbReference type="InterPro" id="IPR052076">
    <property type="entry name" value="TRP_cation_channel"/>
</dbReference>
<dbReference type="EMBL" id="JAGXEW010000034">
    <property type="protein sequence ID" value="KAK1154796.1"/>
    <property type="molecule type" value="Genomic_DNA"/>
</dbReference>
<dbReference type="SMART" id="SM00248">
    <property type="entry name" value="ANK"/>
    <property type="match status" value="10"/>
</dbReference>
<evidence type="ECO:0000259" key="9">
    <source>
        <dbReference type="PROSITE" id="PS50017"/>
    </source>
</evidence>
<feature type="repeat" description="ANK" evidence="8">
    <location>
        <begin position="181"/>
        <end position="203"/>
    </location>
</feature>
<evidence type="ECO:0000313" key="11">
    <source>
        <dbReference type="Proteomes" id="UP001230051"/>
    </source>
</evidence>
<dbReference type="PRINTS" id="PR01415">
    <property type="entry name" value="ANKYRIN"/>
</dbReference>
<protein>
    <submittedName>
        <fullName evidence="10">Ankyrin repeat and death domain-containing protein 1A-like</fullName>
    </submittedName>
</protein>
<dbReference type="GO" id="GO:0022857">
    <property type="term" value="F:transmembrane transporter activity"/>
    <property type="evidence" value="ECO:0007669"/>
    <property type="project" value="TreeGrafter"/>
</dbReference>
<feature type="repeat" description="ANK" evidence="8">
    <location>
        <begin position="276"/>
        <end position="308"/>
    </location>
</feature>
<proteinExistence type="predicted"/>
<evidence type="ECO:0000256" key="8">
    <source>
        <dbReference type="PROSITE-ProRule" id="PRU00023"/>
    </source>
</evidence>
<dbReference type="PROSITE" id="PS50017">
    <property type="entry name" value="DEATH_DOMAIN"/>
    <property type="match status" value="1"/>
</dbReference>
<evidence type="ECO:0000256" key="1">
    <source>
        <dbReference type="ARBA" id="ARBA00022448"/>
    </source>
</evidence>
<comment type="caution">
    <text evidence="10">The sequence shown here is derived from an EMBL/GenBank/DDBJ whole genome shotgun (WGS) entry which is preliminary data.</text>
</comment>
<keyword evidence="2" id="KW-0716">Sensory transduction</keyword>
<dbReference type="Proteomes" id="UP001230051">
    <property type="component" value="Unassembled WGS sequence"/>
</dbReference>
<feature type="repeat" description="ANK" evidence="8">
    <location>
        <begin position="148"/>
        <end position="180"/>
    </location>
</feature>
<evidence type="ECO:0000256" key="6">
    <source>
        <dbReference type="ARBA" id="ARBA00023180"/>
    </source>
</evidence>
<evidence type="ECO:0000256" key="3">
    <source>
        <dbReference type="ARBA" id="ARBA00022737"/>
    </source>
</evidence>
<dbReference type="SUPFAM" id="SSF47986">
    <property type="entry name" value="DEATH domain"/>
    <property type="match status" value="1"/>
</dbReference>
<evidence type="ECO:0000313" key="10">
    <source>
        <dbReference type="EMBL" id="KAK1154796.1"/>
    </source>
</evidence>
<gene>
    <name evidence="10" type="primary">ANKDD1A</name>
    <name evidence="10" type="ORF">AOXY_G28347</name>
</gene>
<dbReference type="Pfam" id="PF12796">
    <property type="entry name" value="Ank_2"/>
    <property type="match status" value="3"/>
</dbReference>
<dbReference type="GO" id="GO:1902495">
    <property type="term" value="C:transmembrane transporter complex"/>
    <property type="evidence" value="ECO:0007669"/>
    <property type="project" value="TreeGrafter"/>
</dbReference>
<keyword evidence="4 8" id="KW-0040">ANK repeat</keyword>